<comment type="caution">
    <text evidence="15">The sequence shown here is derived from an EMBL/GenBank/DDBJ whole genome shotgun (WGS) entry which is preliminary data.</text>
</comment>
<keyword evidence="10" id="KW-0843">Virulence</keyword>
<evidence type="ECO:0000313" key="15">
    <source>
        <dbReference type="EMBL" id="OXV06609.1"/>
    </source>
</evidence>
<evidence type="ECO:0000256" key="6">
    <source>
        <dbReference type="ARBA" id="ARBA00022645"/>
    </source>
</evidence>
<keyword evidence="12" id="KW-0449">Lipoprotein</keyword>
<dbReference type="EC" id="3.4.16.-" evidence="14"/>
<feature type="signal peptide" evidence="14">
    <location>
        <begin position="1"/>
        <end position="18"/>
    </location>
</feature>
<keyword evidence="4" id="KW-1003">Cell membrane</keyword>
<comment type="subcellular location">
    <subcellularLocation>
        <location evidence="2">Cell membrane</location>
        <topology evidence="2">Lipid-anchor</topology>
        <topology evidence="2">GPI-anchor</topology>
    </subcellularLocation>
</comment>
<evidence type="ECO:0000256" key="10">
    <source>
        <dbReference type="ARBA" id="ARBA00023026"/>
    </source>
</evidence>
<dbReference type="GO" id="GO:0006508">
    <property type="term" value="P:proteolysis"/>
    <property type="evidence" value="ECO:0007669"/>
    <property type="project" value="UniProtKB-KW"/>
</dbReference>
<protein>
    <recommendedName>
        <fullName evidence="14">Carboxypeptidase</fullName>
        <ecNumber evidence="14">3.4.16.-</ecNumber>
    </recommendedName>
</protein>
<dbReference type="Gene3D" id="3.40.50.1820">
    <property type="entry name" value="alpha/beta hydrolase"/>
    <property type="match status" value="1"/>
</dbReference>
<evidence type="ECO:0000256" key="9">
    <source>
        <dbReference type="ARBA" id="ARBA00022801"/>
    </source>
</evidence>
<dbReference type="InterPro" id="IPR018202">
    <property type="entry name" value="Ser_caboxypep_ser_AS"/>
</dbReference>
<feature type="chain" id="PRO_5011813612" description="Carboxypeptidase" evidence="14">
    <location>
        <begin position="19"/>
        <end position="632"/>
    </location>
</feature>
<dbReference type="AlphaFoldDB" id="A0A232LR48"/>
<comment type="catalytic activity">
    <reaction evidence="1">
        <text>Preferential release of a C-terminal arginine or lysine residue.</text>
        <dbReference type="EC" id="3.4.16.6"/>
    </reaction>
</comment>
<evidence type="ECO:0000256" key="1">
    <source>
        <dbReference type="ARBA" id="ARBA00001003"/>
    </source>
</evidence>
<evidence type="ECO:0000256" key="3">
    <source>
        <dbReference type="ARBA" id="ARBA00009431"/>
    </source>
</evidence>
<dbReference type="PANTHER" id="PTHR11802">
    <property type="entry name" value="SERINE PROTEASE FAMILY S10 SERINE CARBOXYPEPTIDASE"/>
    <property type="match status" value="1"/>
</dbReference>
<evidence type="ECO:0000256" key="5">
    <source>
        <dbReference type="ARBA" id="ARBA00022622"/>
    </source>
</evidence>
<keyword evidence="16" id="KW-1185">Reference proteome</keyword>
<organism evidence="15 16">
    <name type="scientific">Elaphomyces granulatus</name>
    <dbReference type="NCBI Taxonomy" id="519963"/>
    <lineage>
        <taxon>Eukaryota</taxon>
        <taxon>Fungi</taxon>
        <taxon>Dikarya</taxon>
        <taxon>Ascomycota</taxon>
        <taxon>Pezizomycotina</taxon>
        <taxon>Eurotiomycetes</taxon>
        <taxon>Eurotiomycetidae</taxon>
        <taxon>Eurotiales</taxon>
        <taxon>Elaphomycetaceae</taxon>
        <taxon>Elaphomyces</taxon>
    </lineage>
</organism>
<dbReference type="GO" id="GO:0098552">
    <property type="term" value="C:side of membrane"/>
    <property type="evidence" value="ECO:0007669"/>
    <property type="project" value="UniProtKB-KW"/>
</dbReference>
<name>A0A232LR48_9EURO</name>
<dbReference type="GO" id="GO:0000324">
    <property type="term" value="C:fungal-type vacuole"/>
    <property type="evidence" value="ECO:0007669"/>
    <property type="project" value="TreeGrafter"/>
</dbReference>
<comment type="function">
    <text evidence="13">Extracellular serine carboxypeptidase that contributes to pathogenicity.</text>
</comment>
<dbReference type="EMBL" id="NPHW01005599">
    <property type="protein sequence ID" value="OXV06609.1"/>
    <property type="molecule type" value="Genomic_DNA"/>
</dbReference>
<proteinExistence type="inferred from homology"/>
<evidence type="ECO:0000313" key="16">
    <source>
        <dbReference type="Proteomes" id="UP000243515"/>
    </source>
</evidence>
<dbReference type="OrthoDB" id="443318at2759"/>
<dbReference type="InterPro" id="IPR029058">
    <property type="entry name" value="AB_hydrolase_fold"/>
</dbReference>
<keyword evidence="8 14" id="KW-0732">Signal</keyword>
<dbReference type="InterPro" id="IPR001563">
    <property type="entry name" value="Peptidase_S10"/>
</dbReference>
<evidence type="ECO:0000256" key="4">
    <source>
        <dbReference type="ARBA" id="ARBA00022475"/>
    </source>
</evidence>
<keyword evidence="6 14" id="KW-0121">Carboxypeptidase</keyword>
<dbReference type="PROSITE" id="PS00560">
    <property type="entry name" value="CARBOXYPEPT_SER_HIS"/>
    <property type="match status" value="1"/>
</dbReference>
<dbReference type="PANTHER" id="PTHR11802:SF189">
    <property type="entry name" value="CARBOXYPEPTIDASE"/>
    <property type="match status" value="1"/>
</dbReference>
<dbReference type="PRINTS" id="PR00724">
    <property type="entry name" value="CRBOXYPTASEC"/>
</dbReference>
<dbReference type="GO" id="GO:0004185">
    <property type="term" value="F:serine-type carboxypeptidase activity"/>
    <property type="evidence" value="ECO:0007669"/>
    <property type="project" value="UniProtKB-UniRule"/>
</dbReference>
<evidence type="ECO:0000256" key="14">
    <source>
        <dbReference type="RuleBase" id="RU361156"/>
    </source>
</evidence>
<dbReference type="InterPro" id="IPR033124">
    <property type="entry name" value="Ser_caboxypep_his_AS"/>
</dbReference>
<dbReference type="GO" id="GO:0005886">
    <property type="term" value="C:plasma membrane"/>
    <property type="evidence" value="ECO:0007669"/>
    <property type="project" value="UniProtKB-SubCell"/>
</dbReference>
<evidence type="ECO:0000256" key="12">
    <source>
        <dbReference type="ARBA" id="ARBA00023288"/>
    </source>
</evidence>
<reference evidence="15 16" key="1">
    <citation type="journal article" date="2015" name="Environ. Microbiol.">
        <title>Metagenome sequence of Elaphomyces granulatus from sporocarp tissue reveals Ascomycota ectomycorrhizal fingerprints of genome expansion and a Proteobacteria-rich microbiome.</title>
        <authorList>
            <person name="Quandt C.A."/>
            <person name="Kohler A."/>
            <person name="Hesse C.N."/>
            <person name="Sharpton T.J."/>
            <person name="Martin F."/>
            <person name="Spatafora J.W."/>
        </authorList>
    </citation>
    <scope>NUCLEOTIDE SEQUENCE [LARGE SCALE GENOMIC DNA]</scope>
    <source>
        <strain evidence="15 16">OSC145934</strain>
    </source>
</reference>
<dbReference type="SUPFAM" id="SSF53474">
    <property type="entry name" value="alpha/beta-Hydrolases"/>
    <property type="match status" value="1"/>
</dbReference>
<accession>A0A232LR48</accession>
<keyword evidence="5" id="KW-0472">Membrane</keyword>
<dbReference type="PROSITE" id="PS00131">
    <property type="entry name" value="CARBOXYPEPT_SER_SER"/>
    <property type="match status" value="1"/>
</dbReference>
<evidence type="ECO:0000256" key="11">
    <source>
        <dbReference type="ARBA" id="ARBA00023180"/>
    </source>
</evidence>
<evidence type="ECO:0000256" key="2">
    <source>
        <dbReference type="ARBA" id="ARBA00004609"/>
    </source>
</evidence>
<comment type="similarity">
    <text evidence="3 14">Belongs to the peptidase S10 family.</text>
</comment>
<keyword evidence="9 14" id="KW-0378">Hydrolase</keyword>
<evidence type="ECO:0000256" key="7">
    <source>
        <dbReference type="ARBA" id="ARBA00022670"/>
    </source>
</evidence>
<sequence length="632" mass="70257">MWFLTIINLFFFGVFTQAGYPPTPTGLTVIESEFLPGVNISYKKVKDDICGENAASYSGYVKFPPNTMPGVDQNYPVNLFFWYFESQNEPLENPLSIWFNGGPGASSIFGLFVENGPCHILNDSKTSVPNSNSWNKYANMLYLDQPVQTGFSYDIITEGILNLQTLEIVPGGTPSNTNISGAFASQNDLNTANTTENAARQFWYFLQTWTQGFDKYTDNRKNFDISIWTESYGGRYGPAFARYIKEKNTEIQEEESIGKVLALETLGVINGCIDLPLQEFSYPPFAYNNSYGIPGINETVYIRAEKNLDPCLKKIKNCQSLAEKLDPDVNGNIELVNEECKNASDFCQNDVEYPFVFENKWAYYDITHCYLDPFPAEYYDGFLASADVQQALGVPVNYTESSPSIGLAFNKTGDYARNDKEGYVKDIGTLLDSNVQVALVYGDRDYACNWVGGEAVSHAINYSHTGDFNRAGYAEIEFGGPDTFWGVVRQHGNFSFSRIYQSGHMVPAYQPELALELFRRVQSNHDFATGTVDLITDPGYSTSGDANSTHTETPTATPSPTCYYWFMPSTCAQVQIDAVREGKAGFQNDYIITSPTAPPTTCPTLPAKVGGGLKGDFPVGDQKVIDSERTEL</sequence>
<dbReference type="Pfam" id="PF00450">
    <property type="entry name" value="Peptidase_S10"/>
    <property type="match status" value="1"/>
</dbReference>
<dbReference type="Proteomes" id="UP000243515">
    <property type="component" value="Unassembled WGS sequence"/>
</dbReference>
<gene>
    <name evidence="15" type="ORF">Egran_05622</name>
</gene>
<keyword evidence="7 14" id="KW-0645">Protease</keyword>
<keyword evidence="5" id="KW-0336">GPI-anchor</keyword>
<evidence type="ECO:0000256" key="13">
    <source>
        <dbReference type="ARBA" id="ARBA00037356"/>
    </source>
</evidence>
<keyword evidence="11" id="KW-0325">Glycoprotein</keyword>
<evidence type="ECO:0000256" key="8">
    <source>
        <dbReference type="ARBA" id="ARBA00022729"/>
    </source>
</evidence>